<evidence type="ECO:0000313" key="2">
    <source>
        <dbReference type="EMBL" id="MBR7800843.1"/>
    </source>
</evidence>
<organism evidence="2 3">
    <name type="scientific">Undibacterium fentianense</name>
    <dbReference type="NCBI Taxonomy" id="2828728"/>
    <lineage>
        <taxon>Bacteria</taxon>
        <taxon>Pseudomonadati</taxon>
        <taxon>Pseudomonadota</taxon>
        <taxon>Betaproteobacteria</taxon>
        <taxon>Burkholderiales</taxon>
        <taxon>Oxalobacteraceae</taxon>
        <taxon>Undibacterium</taxon>
    </lineage>
</organism>
<dbReference type="Proteomes" id="UP000678545">
    <property type="component" value="Unassembled WGS sequence"/>
</dbReference>
<dbReference type="AlphaFoldDB" id="A0A941E910"/>
<dbReference type="EMBL" id="JAGSPJ010000005">
    <property type="protein sequence ID" value="MBR7800843.1"/>
    <property type="molecule type" value="Genomic_DNA"/>
</dbReference>
<protein>
    <submittedName>
        <fullName evidence="2">DUF2141 domain-containing protein</fullName>
    </submittedName>
</protein>
<dbReference type="InterPro" id="IPR018673">
    <property type="entry name" value="DUF2141"/>
</dbReference>
<keyword evidence="1" id="KW-0732">Signal</keyword>
<keyword evidence="3" id="KW-1185">Reference proteome</keyword>
<feature type="signal peptide" evidence="1">
    <location>
        <begin position="1"/>
        <end position="24"/>
    </location>
</feature>
<reference evidence="2" key="1">
    <citation type="submission" date="2021-04" db="EMBL/GenBank/DDBJ databases">
        <title>novel species isolated from subtropical streams in China.</title>
        <authorList>
            <person name="Lu H."/>
        </authorList>
    </citation>
    <scope>NUCLEOTIDE SEQUENCE</scope>
    <source>
        <strain evidence="2">FT137W</strain>
    </source>
</reference>
<sequence length="141" mass="15305">MNNMKYIAQSLILVSTLLAAQVWAADLTVEVIGISQAKGDIQIAIFDQQNQWLRKAKASKKLIASEGKVQIVFENLADGEYGLSAFHDLNSDGKLDTNVIGIPTEPYGFSNDAVGNFGPPSFTDAKIKIEGAHKLISIRLN</sequence>
<comment type="caution">
    <text evidence="2">The sequence shown here is derived from an EMBL/GenBank/DDBJ whole genome shotgun (WGS) entry which is preliminary data.</text>
</comment>
<evidence type="ECO:0000313" key="3">
    <source>
        <dbReference type="Proteomes" id="UP000678545"/>
    </source>
</evidence>
<gene>
    <name evidence="2" type="ORF">KDM90_12610</name>
</gene>
<name>A0A941E910_9BURK</name>
<dbReference type="Pfam" id="PF09912">
    <property type="entry name" value="DUF2141"/>
    <property type="match status" value="1"/>
</dbReference>
<feature type="chain" id="PRO_5038050213" evidence="1">
    <location>
        <begin position="25"/>
        <end position="141"/>
    </location>
</feature>
<dbReference type="RefSeq" id="WP_212675971.1">
    <property type="nucleotide sequence ID" value="NZ_JAGSPJ010000005.1"/>
</dbReference>
<evidence type="ECO:0000256" key="1">
    <source>
        <dbReference type="SAM" id="SignalP"/>
    </source>
</evidence>
<proteinExistence type="predicted"/>
<accession>A0A941E910</accession>